<dbReference type="GeneID" id="25252127"/>
<dbReference type="Pfam" id="PF00244">
    <property type="entry name" value="14-3-3"/>
    <property type="match status" value="1"/>
</dbReference>
<organism evidence="4 5">
    <name type="scientific">Eimeria tenella</name>
    <name type="common">Coccidian parasite</name>
    <dbReference type="NCBI Taxonomy" id="5802"/>
    <lineage>
        <taxon>Eukaryota</taxon>
        <taxon>Sar</taxon>
        <taxon>Alveolata</taxon>
        <taxon>Apicomplexa</taxon>
        <taxon>Conoidasida</taxon>
        <taxon>Coccidia</taxon>
        <taxon>Eucoccidiorida</taxon>
        <taxon>Eimeriorina</taxon>
        <taxon>Eimeriidae</taxon>
        <taxon>Eimeria</taxon>
    </lineage>
</organism>
<dbReference type="RefSeq" id="XP_013232093.1">
    <property type="nucleotide sequence ID" value="XM_013376639.1"/>
</dbReference>
<feature type="region of interest" description="Disordered" evidence="2">
    <location>
        <begin position="124"/>
        <end position="145"/>
    </location>
</feature>
<dbReference type="AlphaFoldDB" id="U6KWN7"/>
<feature type="compositionally biased region" description="Low complexity" evidence="2">
    <location>
        <begin position="178"/>
        <end position="199"/>
    </location>
</feature>
<evidence type="ECO:0000259" key="3">
    <source>
        <dbReference type="Pfam" id="PF00244"/>
    </source>
</evidence>
<gene>
    <name evidence="4" type="ORF">ETH_00014865</name>
</gene>
<dbReference type="OMA" id="NETIMMS"/>
<reference evidence="4" key="2">
    <citation type="submission" date="2013-10" db="EMBL/GenBank/DDBJ databases">
        <authorList>
            <person name="Aslett M."/>
        </authorList>
    </citation>
    <scope>NUCLEOTIDE SEQUENCE [LARGE SCALE GENOMIC DNA]</scope>
    <source>
        <strain evidence="4">Houghton</strain>
    </source>
</reference>
<dbReference type="Gene3D" id="1.20.190.20">
    <property type="entry name" value="14-3-3 domain"/>
    <property type="match status" value="1"/>
</dbReference>
<protein>
    <recommendedName>
        <fullName evidence="3">14-3-3 domain-containing protein</fullName>
    </recommendedName>
</protein>
<dbReference type="EMBL" id="HG675595">
    <property type="protein sequence ID" value="CDJ41343.1"/>
    <property type="molecule type" value="Genomic_DNA"/>
</dbReference>
<evidence type="ECO:0000256" key="1">
    <source>
        <dbReference type="ARBA" id="ARBA00006141"/>
    </source>
</evidence>
<evidence type="ECO:0000256" key="2">
    <source>
        <dbReference type="SAM" id="MobiDB-lite"/>
    </source>
</evidence>
<proteinExistence type="inferred from homology"/>
<name>U6KWN7_EIMTE</name>
<comment type="similarity">
    <text evidence="1">Belongs to the 14-3-3 family.</text>
</comment>
<dbReference type="OrthoDB" id="10358664at2759"/>
<dbReference type="InterPro" id="IPR036815">
    <property type="entry name" value="14-3-3_dom_sf"/>
</dbReference>
<evidence type="ECO:0000313" key="4">
    <source>
        <dbReference type="EMBL" id="CDJ41343.1"/>
    </source>
</evidence>
<feature type="region of interest" description="Disordered" evidence="2">
    <location>
        <begin position="69"/>
        <end position="101"/>
    </location>
</feature>
<dbReference type="Proteomes" id="UP000030747">
    <property type="component" value="Unassembled WGS sequence"/>
</dbReference>
<dbReference type="VEuPathDB" id="ToxoDB:ETH2_0715800"/>
<keyword evidence="5" id="KW-1185">Reference proteome</keyword>
<feature type="region of interest" description="Disordered" evidence="2">
    <location>
        <begin position="174"/>
        <end position="199"/>
    </location>
</feature>
<reference evidence="4" key="1">
    <citation type="submission" date="2013-10" db="EMBL/GenBank/DDBJ databases">
        <title>Genomic analysis of the causative agents of coccidiosis in chickens.</title>
        <authorList>
            <person name="Reid A.J."/>
            <person name="Blake D."/>
            <person name="Billington K."/>
            <person name="Browne H."/>
            <person name="Dunn M."/>
            <person name="Hung S."/>
            <person name="Kawahara F."/>
            <person name="Miranda-Saavedra D."/>
            <person name="Mourier T."/>
            <person name="Nagra H."/>
            <person name="Otto T.D."/>
            <person name="Rawlings N."/>
            <person name="Sanchez A."/>
            <person name="Sanders M."/>
            <person name="Subramaniam C."/>
            <person name="Tay Y."/>
            <person name="Dear P."/>
            <person name="Doerig C."/>
            <person name="Gruber A."/>
            <person name="Parkinson J."/>
            <person name="Shirley M."/>
            <person name="Wan K.L."/>
            <person name="Berriman M."/>
            <person name="Tomley F."/>
            <person name="Pain A."/>
        </authorList>
    </citation>
    <scope>NUCLEOTIDE SEQUENCE [LARGE SCALE GENOMIC DNA]</scope>
    <source>
        <strain evidence="4">Houghton</strain>
    </source>
</reference>
<sequence length="481" mass="53344">MGDPPEGVQRNSWVSQRLSWLGSIAQWGNSSSQQQQQQQQLQLQLQQQQLLLQQQLVQQQLQKTLRPQTLLPQGAPGGPPSETAPYLSWPLGSSDSVSKSSSPTAAVAAPAAAAPAAAATAAAAAGKQQQRRSTVRVGGKGRADEGLGFEGFGVSEMKNIHKFVLDLNKKAAAKQHETQQQQQQQTAPQQQQQQQQQKPHFFNSHPCGVLVFGHLPETEPEISVSESPVMTTIRESMEAPLCPSIELDCFFMAAVAAACLRRKEDEKYNETIMMSHVLQGRDLTEYEWPSLRRSFESVLSSFASQFKRLNEMLEETMSGKQTPLKKAMRREIELQKLEVRECLLRRSRRWVCGGPRSSTCAALQLASCFYEWLAGSTFRTLASFAHGVPAYQCEQLASQHLLAAFQLAKQRLPAHHALRLEAAASYSSLLQQQMGQQQEALQLAREAFREAAAALEDLEEKEFKAAVQGLRGLLRLINWAS</sequence>
<feature type="domain" description="14-3-3" evidence="3">
    <location>
        <begin position="267"/>
        <end position="468"/>
    </location>
</feature>
<evidence type="ECO:0000313" key="5">
    <source>
        <dbReference type="Proteomes" id="UP000030747"/>
    </source>
</evidence>
<dbReference type="VEuPathDB" id="ToxoDB:ETH_00014865"/>
<dbReference type="SUPFAM" id="SSF48445">
    <property type="entry name" value="14-3-3 protein"/>
    <property type="match status" value="1"/>
</dbReference>
<dbReference type="InterPro" id="IPR023410">
    <property type="entry name" value="14-3-3_domain"/>
</dbReference>
<accession>U6KWN7</accession>